<comment type="subunit">
    <text evidence="6">The basal body constitutes a major portion of the flagellar organelle and consists of a number of rings mounted on a central rod.</text>
</comment>
<evidence type="ECO:0000256" key="3">
    <source>
        <dbReference type="ARBA" id="ARBA00014376"/>
    </source>
</evidence>
<sequence length="135" mass="14977">MNLLNGAHFNRLEGAIGASEMRQRVISNNIANADTPKFKRSDVLFEETLQQSMGASAGLAGRLTNTRHIPIGNSGSKPQGKVVTDESTIMNNNENNVDIDREMTLLAKNQLNYNFYIQQLNHDVKMMRTGIDGRA</sequence>
<comment type="caution">
    <text evidence="8">The sequence shown here is derived from an EMBL/GenBank/DDBJ whole genome shotgun (WGS) entry which is preliminary data.</text>
</comment>
<keyword evidence="9" id="KW-1185">Reference proteome</keyword>
<dbReference type="RefSeq" id="WP_377500453.1">
    <property type="nucleotide sequence ID" value="NZ_JBHMDO010000044.1"/>
</dbReference>
<evidence type="ECO:0000313" key="9">
    <source>
        <dbReference type="Proteomes" id="UP001589747"/>
    </source>
</evidence>
<protein>
    <recommendedName>
        <fullName evidence="3 6">Flagellar basal body rod protein FlgB</fullName>
    </recommendedName>
</protein>
<keyword evidence="8" id="KW-0282">Flagellum</keyword>
<proteinExistence type="inferred from homology"/>
<evidence type="ECO:0000256" key="2">
    <source>
        <dbReference type="ARBA" id="ARBA00009677"/>
    </source>
</evidence>
<comment type="subcellular location">
    <subcellularLocation>
        <location evidence="1 6">Bacterial flagellum basal body</location>
    </subcellularLocation>
</comment>
<evidence type="ECO:0000256" key="4">
    <source>
        <dbReference type="ARBA" id="ARBA00023143"/>
    </source>
</evidence>
<keyword evidence="8" id="KW-0969">Cilium</keyword>
<reference evidence="8 9" key="1">
    <citation type="submission" date="2024-09" db="EMBL/GenBank/DDBJ databases">
        <authorList>
            <person name="Sun Q."/>
            <person name="Mori K."/>
        </authorList>
    </citation>
    <scope>NUCLEOTIDE SEQUENCE [LARGE SCALE GENOMIC DNA]</scope>
    <source>
        <strain evidence="8 9">TISTR 2452</strain>
    </source>
</reference>
<keyword evidence="8" id="KW-0966">Cell projection</keyword>
<evidence type="ECO:0000256" key="5">
    <source>
        <dbReference type="ARBA" id="ARBA00024934"/>
    </source>
</evidence>
<evidence type="ECO:0000313" key="8">
    <source>
        <dbReference type="EMBL" id="MFB9329692.1"/>
    </source>
</evidence>
<dbReference type="InterPro" id="IPR019776">
    <property type="entry name" value="Flagellar_basal_body_rod_CS"/>
</dbReference>
<evidence type="ECO:0000256" key="1">
    <source>
        <dbReference type="ARBA" id="ARBA00004117"/>
    </source>
</evidence>
<feature type="domain" description="Flagellar basal body rod protein N-terminal" evidence="7">
    <location>
        <begin position="20"/>
        <end position="39"/>
    </location>
</feature>
<keyword evidence="4 6" id="KW-0975">Bacterial flagellum</keyword>
<organism evidence="8 9">
    <name type="scientific">Paenibacillus aurantiacus</name>
    <dbReference type="NCBI Taxonomy" id="1936118"/>
    <lineage>
        <taxon>Bacteria</taxon>
        <taxon>Bacillati</taxon>
        <taxon>Bacillota</taxon>
        <taxon>Bacilli</taxon>
        <taxon>Bacillales</taxon>
        <taxon>Paenibacillaceae</taxon>
        <taxon>Paenibacillus</taxon>
    </lineage>
</organism>
<dbReference type="PANTHER" id="PTHR30435">
    <property type="entry name" value="FLAGELLAR PROTEIN"/>
    <property type="match status" value="1"/>
</dbReference>
<evidence type="ECO:0000259" key="7">
    <source>
        <dbReference type="Pfam" id="PF00460"/>
    </source>
</evidence>
<dbReference type="InterPro" id="IPR006300">
    <property type="entry name" value="FlgB"/>
</dbReference>
<dbReference type="InterPro" id="IPR001444">
    <property type="entry name" value="Flag_bb_rod_N"/>
</dbReference>
<accession>A0ABV5L053</accession>
<gene>
    <name evidence="8" type="primary">flgB</name>
    <name evidence="8" type="ORF">ACFFSY_27455</name>
</gene>
<dbReference type="PANTHER" id="PTHR30435:SF12">
    <property type="entry name" value="FLAGELLAR BASAL BODY ROD PROTEIN FLGB"/>
    <property type="match status" value="1"/>
</dbReference>
<comment type="function">
    <text evidence="5 6">Structural component of flagellum, the bacterial motility apparatus. Part of the rod structure of flagellar basal body.</text>
</comment>
<dbReference type="PIRSF" id="PIRSF002889">
    <property type="entry name" value="Rod_FlgB"/>
    <property type="match status" value="1"/>
</dbReference>
<dbReference type="PROSITE" id="PS00588">
    <property type="entry name" value="FLAGELLA_BB_ROD"/>
    <property type="match status" value="1"/>
</dbReference>
<dbReference type="Pfam" id="PF00460">
    <property type="entry name" value="Flg_bb_rod"/>
    <property type="match status" value="1"/>
</dbReference>
<name>A0ABV5L053_9BACL</name>
<evidence type="ECO:0000256" key="6">
    <source>
        <dbReference type="PIRNR" id="PIRNR002889"/>
    </source>
</evidence>
<dbReference type="NCBIfam" id="TIGR01396">
    <property type="entry name" value="FlgB"/>
    <property type="match status" value="1"/>
</dbReference>
<dbReference type="Proteomes" id="UP001589747">
    <property type="component" value="Unassembled WGS sequence"/>
</dbReference>
<dbReference type="EMBL" id="JBHMDO010000044">
    <property type="protein sequence ID" value="MFB9329692.1"/>
    <property type="molecule type" value="Genomic_DNA"/>
</dbReference>
<comment type="similarity">
    <text evidence="2 6">Belongs to the flagella basal body rod proteins family.</text>
</comment>